<dbReference type="SUPFAM" id="SSF48230">
    <property type="entry name" value="Chondroitin AC/alginate lyase"/>
    <property type="match status" value="1"/>
</dbReference>
<dbReference type="Pfam" id="PF05426">
    <property type="entry name" value="Alginate_lyase"/>
    <property type="match status" value="1"/>
</dbReference>
<dbReference type="PROSITE" id="PS51318">
    <property type="entry name" value="TAT"/>
    <property type="match status" value="1"/>
</dbReference>
<comment type="caution">
    <text evidence="5">The sequence shown here is derived from an EMBL/GenBank/DDBJ whole genome shotgun (WGS) entry which is preliminary data.</text>
</comment>
<dbReference type="PROSITE" id="PS50231">
    <property type="entry name" value="RICIN_B_LECTIN"/>
    <property type="match status" value="1"/>
</dbReference>
<keyword evidence="1" id="KW-0732">Signal</keyword>
<feature type="domain" description="Ricin B lectin" evidence="4">
    <location>
        <begin position="463"/>
        <end position="548"/>
    </location>
</feature>
<proteinExistence type="predicted"/>
<reference evidence="6" key="1">
    <citation type="journal article" date="2019" name="Int. J. Syst. Evol. Microbiol.">
        <title>The Global Catalogue of Microorganisms (GCM) 10K type strain sequencing project: providing services to taxonomists for standard genome sequencing and annotation.</title>
        <authorList>
            <consortium name="The Broad Institute Genomics Platform"/>
            <consortium name="The Broad Institute Genome Sequencing Center for Infectious Disease"/>
            <person name="Wu L."/>
            <person name="Ma J."/>
        </authorList>
    </citation>
    <scope>NUCLEOTIDE SEQUENCE [LARGE SCALE GENOMIC DNA]</scope>
    <source>
        <strain evidence="6">CGMCC 4.7396</strain>
    </source>
</reference>
<dbReference type="RefSeq" id="WP_387973880.1">
    <property type="nucleotide sequence ID" value="NZ_JBHRWO010000009.1"/>
</dbReference>
<dbReference type="Pfam" id="PF14200">
    <property type="entry name" value="RicinB_lectin_2"/>
    <property type="match status" value="1"/>
</dbReference>
<feature type="domain" description="Alginate lyase" evidence="3">
    <location>
        <begin position="113"/>
        <end position="332"/>
    </location>
</feature>
<name>A0ABV7PVW7_9ACTN</name>
<dbReference type="SUPFAM" id="SSF50370">
    <property type="entry name" value="Ricin B-like lectins"/>
    <property type="match status" value="1"/>
</dbReference>
<dbReference type="Proteomes" id="UP001595712">
    <property type="component" value="Unassembled WGS sequence"/>
</dbReference>
<dbReference type="InterPro" id="IPR006311">
    <property type="entry name" value="TAT_signal"/>
</dbReference>
<protein>
    <submittedName>
        <fullName evidence="5">RICIN domain-containing protein</fullName>
    </submittedName>
</protein>
<evidence type="ECO:0000259" key="4">
    <source>
        <dbReference type="Pfam" id="PF14200"/>
    </source>
</evidence>
<dbReference type="InterPro" id="IPR035992">
    <property type="entry name" value="Ricin_B-like_lectins"/>
</dbReference>
<organism evidence="5 6">
    <name type="scientific">Glycomyces rhizosphaerae</name>
    <dbReference type="NCBI Taxonomy" id="2054422"/>
    <lineage>
        <taxon>Bacteria</taxon>
        <taxon>Bacillati</taxon>
        <taxon>Actinomycetota</taxon>
        <taxon>Actinomycetes</taxon>
        <taxon>Glycomycetales</taxon>
        <taxon>Glycomycetaceae</taxon>
        <taxon>Glycomyces</taxon>
    </lineage>
</organism>
<dbReference type="Gene3D" id="1.50.10.100">
    <property type="entry name" value="Chondroitin AC/alginate lyase"/>
    <property type="match status" value="1"/>
</dbReference>
<dbReference type="InterPro" id="IPR000772">
    <property type="entry name" value="Ricin_B_lectin"/>
</dbReference>
<evidence type="ECO:0000256" key="1">
    <source>
        <dbReference type="ARBA" id="ARBA00022729"/>
    </source>
</evidence>
<sequence length="564" mass="61459">MSHEPTARSLPLAGRTVFRRRNLLKGAVAAGALAASGAGGLVIANAQTESGEAGAQAIGHPGMVHTQADFDRMKAKVDAGAQPWKQGWDKLVANAHSQSTWTPQPVEEIVRGSTDKPQNYWLLYNDAHAAYQNALRWRISGSTAHRDAAVRICNAWSGTLKSIYWPPSDSRLASGIYGYQFANAGELVRGAPGFDLGRFQQMMKTVFYELNSDFLVRHNGTCQTHYWANWDLCNMASILAIGILCDDQAKINEAVDYFRNGAGAGSINNAIPFVYGDVGLAQWQESGRDQAHSIMGIGLMGTFMEMAWSQGIDLYSARDNAFAKAAEYVARYNLGYDVPFTTYRNCDGIEHTVVSEGGRGQIRPVWELIYNHYSARKGMRMPYTARMAALARPEGGGGDYGGNSGGFDALGWGTLAHMRSTPAVVSGATYYLMCERSGKFLENGRSTVDGRPVIQWGENGFTQQRWKITDVGSGHYKLVCEHSGKALDNGNSTAEGAQVKQWTDNGGATQRWRITDAGGGAVVLTCERSGMALDNGNKEADGEPAIQWRVNTGVPQRWRLIRAT</sequence>
<accession>A0ABV7PVW7</accession>
<evidence type="ECO:0000259" key="3">
    <source>
        <dbReference type="Pfam" id="PF05426"/>
    </source>
</evidence>
<dbReference type="InterPro" id="IPR008397">
    <property type="entry name" value="Alginate_lyase_dom"/>
</dbReference>
<keyword evidence="2" id="KW-0456">Lyase</keyword>
<dbReference type="Gene3D" id="2.80.10.50">
    <property type="match status" value="1"/>
</dbReference>
<gene>
    <name evidence="5" type="ORF">ACFO8M_09545</name>
</gene>
<evidence type="ECO:0000313" key="5">
    <source>
        <dbReference type="EMBL" id="MFC3492729.1"/>
    </source>
</evidence>
<dbReference type="EMBL" id="JBHRWO010000009">
    <property type="protein sequence ID" value="MFC3492729.1"/>
    <property type="molecule type" value="Genomic_DNA"/>
</dbReference>
<dbReference type="InterPro" id="IPR008929">
    <property type="entry name" value="Chondroitin_lyas"/>
</dbReference>
<keyword evidence="6" id="KW-1185">Reference proteome</keyword>
<evidence type="ECO:0000256" key="2">
    <source>
        <dbReference type="ARBA" id="ARBA00023239"/>
    </source>
</evidence>
<evidence type="ECO:0000313" key="6">
    <source>
        <dbReference type="Proteomes" id="UP001595712"/>
    </source>
</evidence>